<evidence type="ECO:0000313" key="3">
    <source>
        <dbReference type="Proteomes" id="UP000271272"/>
    </source>
</evidence>
<keyword evidence="3" id="KW-1185">Reference proteome</keyword>
<reference evidence="2 3" key="1">
    <citation type="submission" date="2018-11" db="EMBL/GenBank/DDBJ databases">
        <title>Genomes From Bacteria Associated with the Canine Oral Cavity: a Test Case for Automated Genome-Based Taxonomic Assignment.</title>
        <authorList>
            <person name="Coil D.A."/>
            <person name="Jospin G."/>
            <person name="Darling A.E."/>
            <person name="Wallis C."/>
            <person name="Davis I.J."/>
            <person name="Harris S."/>
            <person name="Eisen J.A."/>
            <person name="Holcombe L.J."/>
            <person name="O'Flynn C."/>
        </authorList>
    </citation>
    <scope>NUCLEOTIDE SEQUENCE [LARGE SCALE GENOMIC DNA]</scope>
    <source>
        <strain evidence="2 3">OH5050</strain>
    </source>
</reference>
<dbReference type="GO" id="GO:0003677">
    <property type="term" value="F:DNA binding"/>
    <property type="evidence" value="ECO:0007669"/>
    <property type="project" value="InterPro"/>
</dbReference>
<organism evidence="2 3">
    <name type="scientific">Actinomyces bowdenii</name>
    <dbReference type="NCBI Taxonomy" id="131109"/>
    <lineage>
        <taxon>Bacteria</taxon>
        <taxon>Bacillati</taxon>
        <taxon>Actinomycetota</taxon>
        <taxon>Actinomycetes</taxon>
        <taxon>Actinomycetales</taxon>
        <taxon>Actinomycetaceae</taxon>
        <taxon>Actinomyces</taxon>
    </lineage>
</organism>
<dbReference type="GO" id="GO:0006313">
    <property type="term" value="P:DNA transposition"/>
    <property type="evidence" value="ECO:0007669"/>
    <property type="project" value="InterPro"/>
</dbReference>
<dbReference type="InterPro" id="IPR047647">
    <property type="entry name" value="ISAs1_transpos"/>
</dbReference>
<dbReference type="InterPro" id="IPR002559">
    <property type="entry name" value="Transposase_11"/>
</dbReference>
<accession>A0A3P1V1R6</accession>
<protein>
    <submittedName>
        <fullName evidence="2">ISAs1 family transposase</fullName>
    </submittedName>
</protein>
<dbReference type="Proteomes" id="UP000271272">
    <property type="component" value="Unassembled WGS sequence"/>
</dbReference>
<dbReference type="EMBL" id="RQZC01000019">
    <property type="protein sequence ID" value="RRD27235.1"/>
    <property type="molecule type" value="Genomic_DNA"/>
</dbReference>
<dbReference type="PANTHER" id="PTHR30298">
    <property type="entry name" value="H REPEAT-ASSOCIATED PREDICTED TRANSPOSASE"/>
    <property type="match status" value="1"/>
</dbReference>
<name>A0A3P1V1R6_9ACTO</name>
<dbReference type="Pfam" id="PF01609">
    <property type="entry name" value="DDE_Tnp_1"/>
    <property type="match status" value="1"/>
</dbReference>
<dbReference type="PANTHER" id="PTHR30298:SF0">
    <property type="entry name" value="PROTEIN YBFL-RELATED"/>
    <property type="match status" value="1"/>
</dbReference>
<sequence length="221" mass="23774">MGALEVKMGHVLPSESAIPRVVKDLGPADLNTNLRPWVRTRTGIIEGRTIIALDGKTMRGAGTDKSFAPHILSALDQATGAVLAQQPVVGKSSEIPAPRVLVERLDLDGVVVTADARHAHIDTAQCVHDRGGHCHLTVNGNQKTLRKDVQEPAVQETSCPLSWADTGHGKRERRALKAVEAPPGWTFPGTAQVVQGRFTRVRLPGHCSGLRFEEDRGLCDG</sequence>
<dbReference type="OrthoDB" id="3867913at2"/>
<dbReference type="GO" id="GO:0004803">
    <property type="term" value="F:transposase activity"/>
    <property type="evidence" value="ECO:0007669"/>
    <property type="project" value="InterPro"/>
</dbReference>
<proteinExistence type="predicted"/>
<dbReference type="AlphaFoldDB" id="A0A3P1V1R6"/>
<evidence type="ECO:0000259" key="1">
    <source>
        <dbReference type="Pfam" id="PF01609"/>
    </source>
</evidence>
<dbReference type="NCBIfam" id="NF033564">
    <property type="entry name" value="transpos_ISAs1"/>
    <property type="match status" value="1"/>
</dbReference>
<evidence type="ECO:0000313" key="2">
    <source>
        <dbReference type="EMBL" id="RRD27235.1"/>
    </source>
</evidence>
<comment type="caution">
    <text evidence="2">The sequence shown here is derived from an EMBL/GenBank/DDBJ whole genome shotgun (WGS) entry which is preliminary data.</text>
</comment>
<feature type="domain" description="Transposase IS4-like" evidence="1">
    <location>
        <begin position="47"/>
        <end position="159"/>
    </location>
</feature>
<dbReference type="InterPro" id="IPR051698">
    <property type="entry name" value="Transposase_11-like"/>
</dbReference>
<gene>
    <name evidence="2" type="ORF">EII10_09720</name>
</gene>